<dbReference type="Gene3D" id="3.40.50.1820">
    <property type="entry name" value="alpha/beta hydrolase"/>
    <property type="match status" value="1"/>
</dbReference>
<feature type="domain" description="GPI inositol-deacylase PGAP1-like alpha/beta" evidence="12">
    <location>
        <begin position="180"/>
        <end position="430"/>
    </location>
</feature>
<dbReference type="AlphaFoldDB" id="A0A8H7VFG7"/>
<feature type="transmembrane region" description="Helical" evidence="10">
    <location>
        <begin position="1037"/>
        <end position="1054"/>
    </location>
</feature>
<evidence type="ECO:0000256" key="6">
    <source>
        <dbReference type="ARBA" id="ARBA00022824"/>
    </source>
</evidence>
<dbReference type="Pfam" id="PF07819">
    <property type="entry name" value="PGAP1"/>
    <property type="match status" value="1"/>
</dbReference>
<evidence type="ECO:0000256" key="9">
    <source>
        <dbReference type="ARBA" id="ARBA00023136"/>
    </source>
</evidence>
<evidence type="ECO:0000256" key="3">
    <source>
        <dbReference type="ARBA" id="ARBA00022448"/>
    </source>
</evidence>
<comment type="subcellular location">
    <subcellularLocation>
        <location evidence="1">Endoplasmic reticulum membrane</location>
        <topology evidence="1">Multi-pass membrane protein</topology>
    </subcellularLocation>
</comment>
<dbReference type="PANTHER" id="PTHR15495">
    <property type="entry name" value="NEGATIVE REGULATOR OF VESICLE FORMATION-RELATED"/>
    <property type="match status" value="1"/>
</dbReference>
<evidence type="ECO:0000256" key="7">
    <source>
        <dbReference type="ARBA" id="ARBA00022927"/>
    </source>
</evidence>
<organism evidence="14 15">
    <name type="scientific">Circinella minor</name>
    <dbReference type="NCBI Taxonomy" id="1195481"/>
    <lineage>
        <taxon>Eukaryota</taxon>
        <taxon>Fungi</taxon>
        <taxon>Fungi incertae sedis</taxon>
        <taxon>Mucoromycota</taxon>
        <taxon>Mucoromycotina</taxon>
        <taxon>Mucoromycetes</taxon>
        <taxon>Mucorales</taxon>
        <taxon>Lichtheimiaceae</taxon>
        <taxon>Circinella</taxon>
    </lineage>
</organism>
<sequence length="1134" mass="129150">MNASPSPPSSPDSTDDEPPLSSREKHLYNLTPHLRIDQSPSLRPISTTTTTTHNNSNNNNNNNSTSRTSSPTTNTPSPPSSPTHAHQQQQYHSSSIPKAYRITRFSRYFIVFSILLSFISIFVMLDSFQHHQRDMDGCQDSFMQPIYIRQTGFDSEMTRFASKYALYLYREKDVDLSDQPTGVPVLFISGHAGSYKQVRSISAETAYAYYQHYTTHPEILKQGVRNLDFFTVDFHEEFSALHGQSLLEQAEYLNDAIDYILKLYPRTRKSRRYPDPTSVLIIGHSMGGVVARSMFLLSNYQPGSINTIITLSTPHILPPAPFDWKISKIYDDMHRFWMNGYAPATTSLESTTTTDTYWTSLKDVMLISIAGGTLDNIVCSDSANVGAFLPPSNGFTVFTTAIPNVWTGTDHLSIYSCKQLVRVLAKSMLDIVDTRRPSQTKPLNERMMVMKKAFLSGLEDRTQDLSLGRPNHSEISDRDLRPLKVGERLIIKNNNVGDDNNNPSIVRLSLLPRSKEITAFSVLTDQPIGNDGSRFSFVFCNMMDRVSSDTTRIICQSADEAAIPVPASTERDNYPFSGRTFSFASYRIEEMKEYQWFGVIDNFDFSTTGSTSSHSHSGGTLTQGGFLIAEPINDKEQNQQHIKKSMSTIAMEGVHVKVASHLFSTIHIPAIESPMLAYHLKVSRQSCSHMFAPFLRQSISTMYESKFYVNLANNEDETDVSLHGRAAFSSYASMQSMRMMDTKNVDQHRGLSLQVWMDPTCEEPLKIDLTIDWYGSAGRIGFRNGIMLLAYAFIMVMLVLAGQIYCYNKTGIFPHFGQGLSFCIRRTLPVIIPIVALCSIYQCTYQQGQGHYLNSAYNVLDDLNVLSVTWHDLLIGNSDPFFWWLPLVGLLMSLGVISFVWLVVEILLHFFASISSFLIGQRIHTWHWCNRDGETRNQKFQRRAITTMILFVLVATCIPYQFVFVVAFLVHIISCIRSLTRTWSAPSLQGYKRANRYYYIQSLLLLMMTLLPFNLPILVVWIRNLSVHWFVPFSSDHNIFAIAPFIIYVELLTGSRKMLPRTKGPWHWGTCVLIYGIVAYTFLYGIKYTHSIYFLSNHMIAWFLLLHVKDSHYGRMTYRYIADHLYPFRSKKHS</sequence>
<feature type="transmembrane region" description="Helical" evidence="10">
    <location>
        <begin position="1092"/>
        <end position="1108"/>
    </location>
</feature>
<keyword evidence="7 10" id="KW-0653">Protein transport</keyword>
<keyword evidence="9 10" id="KW-0472">Membrane</keyword>
<dbReference type="GO" id="GO:0015031">
    <property type="term" value="P:protein transport"/>
    <property type="evidence" value="ECO:0007669"/>
    <property type="project" value="UniProtKB-KW"/>
</dbReference>
<keyword evidence="5 10" id="KW-0378">Hydrolase</keyword>
<evidence type="ECO:0000256" key="2">
    <source>
        <dbReference type="ARBA" id="ARBA00006931"/>
    </source>
</evidence>
<dbReference type="InterPro" id="IPR039529">
    <property type="entry name" value="PGAP1/BST1"/>
</dbReference>
<gene>
    <name evidence="14" type="ORF">INT45_013978</name>
</gene>
<dbReference type="SUPFAM" id="SSF53474">
    <property type="entry name" value="alpha/beta-Hydrolases"/>
    <property type="match status" value="1"/>
</dbReference>
<evidence type="ECO:0000256" key="11">
    <source>
        <dbReference type="SAM" id="MobiDB-lite"/>
    </source>
</evidence>
<evidence type="ECO:0000256" key="8">
    <source>
        <dbReference type="ARBA" id="ARBA00022989"/>
    </source>
</evidence>
<keyword evidence="6 10" id="KW-0256">Endoplasmic reticulum</keyword>
<keyword evidence="15" id="KW-1185">Reference proteome</keyword>
<dbReference type="Pfam" id="PF25140">
    <property type="entry name" value="PGAP1_TMD"/>
    <property type="match status" value="1"/>
</dbReference>
<dbReference type="GO" id="GO:0006888">
    <property type="term" value="P:endoplasmic reticulum to Golgi vesicle-mediated transport"/>
    <property type="evidence" value="ECO:0007669"/>
    <property type="project" value="TreeGrafter"/>
</dbReference>
<proteinExistence type="inferred from homology"/>
<feature type="region of interest" description="Disordered" evidence="11">
    <location>
        <begin position="1"/>
        <end position="94"/>
    </location>
</feature>
<evidence type="ECO:0000256" key="5">
    <source>
        <dbReference type="ARBA" id="ARBA00022801"/>
    </source>
</evidence>
<comment type="function">
    <text evidence="10">Involved in inositol deacylation of GPI-anchored proteins which plays important roles in the quality control and ER-associated degradation of GPI-anchored proteins.</text>
</comment>
<feature type="transmembrane region" description="Helical" evidence="10">
    <location>
        <begin position="881"/>
        <end position="903"/>
    </location>
</feature>
<dbReference type="GO" id="GO:0005789">
    <property type="term" value="C:endoplasmic reticulum membrane"/>
    <property type="evidence" value="ECO:0007669"/>
    <property type="project" value="UniProtKB-SubCell"/>
</dbReference>
<evidence type="ECO:0000256" key="1">
    <source>
        <dbReference type="ARBA" id="ARBA00004477"/>
    </source>
</evidence>
<feature type="transmembrane region" description="Helical" evidence="10">
    <location>
        <begin position="108"/>
        <end position="125"/>
    </location>
</feature>
<feature type="domain" description="GPI inositol-deacylase transmembrane" evidence="13">
    <location>
        <begin position="787"/>
        <end position="1107"/>
    </location>
</feature>
<accession>A0A8H7VFG7</accession>
<evidence type="ECO:0000313" key="15">
    <source>
        <dbReference type="Proteomes" id="UP000646827"/>
    </source>
</evidence>
<feature type="compositionally biased region" description="Low complexity" evidence="11">
    <location>
        <begin position="82"/>
        <end position="94"/>
    </location>
</feature>
<evidence type="ECO:0000259" key="12">
    <source>
        <dbReference type="Pfam" id="PF07819"/>
    </source>
</evidence>
<dbReference type="Proteomes" id="UP000646827">
    <property type="component" value="Unassembled WGS sequence"/>
</dbReference>
<dbReference type="GO" id="GO:0050185">
    <property type="term" value="F:phosphatidylinositol deacylase activity"/>
    <property type="evidence" value="ECO:0007669"/>
    <property type="project" value="TreeGrafter"/>
</dbReference>
<evidence type="ECO:0000259" key="13">
    <source>
        <dbReference type="Pfam" id="PF25140"/>
    </source>
</evidence>
<feature type="transmembrane region" description="Helical" evidence="10">
    <location>
        <begin position="948"/>
        <end position="976"/>
    </location>
</feature>
<dbReference type="EC" id="3.1.-.-" evidence="10"/>
<reference evidence="14 15" key="1">
    <citation type="submission" date="2020-12" db="EMBL/GenBank/DDBJ databases">
        <title>Metabolic potential, ecology and presence of endohyphal bacteria is reflected in genomic diversity of Mucoromycotina.</title>
        <authorList>
            <person name="Muszewska A."/>
            <person name="Okrasinska A."/>
            <person name="Steczkiewicz K."/>
            <person name="Drgas O."/>
            <person name="Orlowska M."/>
            <person name="Perlinska-Lenart U."/>
            <person name="Aleksandrzak-Piekarczyk T."/>
            <person name="Szatraj K."/>
            <person name="Zielenkiewicz U."/>
            <person name="Pilsyk S."/>
            <person name="Malc E."/>
            <person name="Mieczkowski P."/>
            <person name="Kruszewska J.S."/>
            <person name="Biernat P."/>
            <person name="Pawlowska J."/>
        </authorList>
    </citation>
    <scope>NUCLEOTIDE SEQUENCE [LARGE SCALE GENOMIC DNA]</scope>
    <source>
        <strain evidence="14 15">CBS 142.35</strain>
    </source>
</reference>
<keyword evidence="4 10" id="KW-0812">Transmembrane</keyword>
<dbReference type="InterPro" id="IPR056824">
    <property type="entry name" value="PGAP1_TMD"/>
</dbReference>
<dbReference type="Pfam" id="PF25141">
    <property type="entry name" value="PGAP1_2nd"/>
    <property type="match status" value="1"/>
</dbReference>
<evidence type="ECO:0000256" key="4">
    <source>
        <dbReference type="ARBA" id="ARBA00022692"/>
    </source>
</evidence>
<dbReference type="GO" id="GO:0006505">
    <property type="term" value="P:GPI anchor metabolic process"/>
    <property type="evidence" value="ECO:0007669"/>
    <property type="project" value="TreeGrafter"/>
</dbReference>
<comment type="similarity">
    <text evidence="2 10">Belongs to the GPI inositol-deacylase family.</text>
</comment>
<dbReference type="OrthoDB" id="348976at2759"/>
<evidence type="ECO:0000256" key="10">
    <source>
        <dbReference type="RuleBase" id="RU365011"/>
    </source>
</evidence>
<feature type="transmembrane region" description="Helical" evidence="10">
    <location>
        <begin position="786"/>
        <end position="807"/>
    </location>
</feature>
<dbReference type="PANTHER" id="PTHR15495:SF7">
    <property type="entry name" value="GPI INOSITOL-DEACYLASE"/>
    <property type="match status" value="1"/>
</dbReference>
<feature type="transmembrane region" description="Helical" evidence="10">
    <location>
        <begin position="828"/>
        <end position="848"/>
    </location>
</feature>
<keyword evidence="8 10" id="KW-1133">Transmembrane helix</keyword>
<dbReference type="EMBL" id="JAEPRB010000224">
    <property type="protein sequence ID" value="KAG2218540.1"/>
    <property type="molecule type" value="Genomic_DNA"/>
</dbReference>
<keyword evidence="3 10" id="KW-0813">Transport</keyword>
<name>A0A8H7VFG7_9FUNG</name>
<feature type="transmembrane region" description="Helical" evidence="10">
    <location>
        <begin position="997"/>
        <end position="1022"/>
    </location>
</feature>
<evidence type="ECO:0000313" key="14">
    <source>
        <dbReference type="EMBL" id="KAG2218540.1"/>
    </source>
</evidence>
<feature type="compositionally biased region" description="Low complexity" evidence="11">
    <location>
        <begin position="46"/>
        <end position="75"/>
    </location>
</feature>
<dbReference type="InterPro" id="IPR012908">
    <property type="entry name" value="PGAP1-ab_dom-like"/>
</dbReference>
<feature type="transmembrane region" description="Helical" evidence="10">
    <location>
        <begin position="1066"/>
        <end position="1086"/>
    </location>
</feature>
<dbReference type="InterPro" id="IPR029058">
    <property type="entry name" value="AB_hydrolase_fold"/>
</dbReference>
<protein>
    <recommendedName>
        <fullName evidence="10">GPI inositol-deacylase</fullName>
        <ecNumber evidence="10">3.1.-.-</ecNumber>
    </recommendedName>
</protein>
<comment type="caution">
    <text evidence="14">The sequence shown here is derived from an EMBL/GenBank/DDBJ whole genome shotgun (WGS) entry which is preliminary data.</text>
</comment>
<feature type="compositionally biased region" description="Pro residues" evidence="11">
    <location>
        <begin position="1"/>
        <end position="10"/>
    </location>
</feature>